<feature type="transmembrane region" description="Helical" evidence="1">
    <location>
        <begin position="140"/>
        <end position="167"/>
    </location>
</feature>
<dbReference type="RefSeq" id="WP_275631283.1">
    <property type="nucleotide sequence ID" value="NZ_JARGYD010000001.1"/>
</dbReference>
<gene>
    <name evidence="2" type="ORF">ACFOGP_14975</name>
</gene>
<organism evidence="2 3">
    <name type="scientific">Psychromarinibacter halotolerans</name>
    <dbReference type="NCBI Taxonomy" id="1775175"/>
    <lineage>
        <taxon>Bacteria</taxon>
        <taxon>Pseudomonadati</taxon>
        <taxon>Pseudomonadota</taxon>
        <taxon>Alphaproteobacteria</taxon>
        <taxon>Rhodobacterales</taxon>
        <taxon>Paracoccaceae</taxon>
        <taxon>Psychromarinibacter</taxon>
    </lineage>
</organism>
<dbReference type="Proteomes" id="UP001595632">
    <property type="component" value="Unassembled WGS sequence"/>
</dbReference>
<protein>
    <submittedName>
        <fullName evidence="2">Uncharacterized protein</fullName>
    </submittedName>
</protein>
<comment type="caution">
    <text evidence="2">The sequence shown here is derived from an EMBL/GenBank/DDBJ whole genome shotgun (WGS) entry which is preliminary data.</text>
</comment>
<dbReference type="EMBL" id="JBHRTB010000010">
    <property type="protein sequence ID" value="MFC3144020.1"/>
    <property type="molecule type" value="Genomic_DNA"/>
</dbReference>
<proteinExistence type="predicted"/>
<evidence type="ECO:0000256" key="1">
    <source>
        <dbReference type="SAM" id="Phobius"/>
    </source>
</evidence>
<evidence type="ECO:0000313" key="3">
    <source>
        <dbReference type="Proteomes" id="UP001595632"/>
    </source>
</evidence>
<keyword evidence="1" id="KW-1133">Transmembrane helix</keyword>
<feature type="transmembrane region" description="Helical" evidence="1">
    <location>
        <begin position="67"/>
        <end position="87"/>
    </location>
</feature>
<keyword evidence="1" id="KW-0812">Transmembrane</keyword>
<reference evidence="3" key="1">
    <citation type="journal article" date="2019" name="Int. J. Syst. Evol. Microbiol.">
        <title>The Global Catalogue of Microorganisms (GCM) 10K type strain sequencing project: providing services to taxonomists for standard genome sequencing and annotation.</title>
        <authorList>
            <consortium name="The Broad Institute Genomics Platform"/>
            <consortium name="The Broad Institute Genome Sequencing Center for Infectious Disease"/>
            <person name="Wu L."/>
            <person name="Ma J."/>
        </authorList>
    </citation>
    <scope>NUCLEOTIDE SEQUENCE [LARGE SCALE GENOMIC DNA]</scope>
    <source>
        <strain evidence="3">KCTC 52366</strain>
    </source>
</reference>
<evidence type="ECO:0000313" key="2">
    <source>
        <dbReference type="EMBL" id="MFC3144020.1"/>
    </source>
</evidence>
<accession>A0ABV7GVK8</accession>
<sequence length="183" mass="19513">MTAVLAITLGLLPLPALFAPRGRWAGWLVAAVAVAWLGTAIATYMTLPPVQNGAIGMAPRDYQSVLYGRYVISLALMFLAAGAIYLGLARLQALVRPGLSALCVYASHVFVLVPLYISAKMTGMTFPRQYADYNALSDRANELAVTALMFALIAAGGFLALGVFGIIQRLRDDDPQDPPDPEA</sequence>
<name>A0ABV7GVK8_9RHOB</name>
<feature type="transmembrane region" description="Helical" evidence="1">
    <location>
        <begin position="99"/>
        <end position="119"/>
    </location>
</feature>
<keyword evidence="3" id="KW-1185">Reference proteome</keyword>
<feature type="transmembrane region" description="Helical" evidence="1">
    <location>
        <begin position="28"/>
        <end position="47"/>
    </location>
</feature>
<keyword evidence="1" id="KW-0472">Membrane</keyword>